<accession>A0A1I8HPA7</accession>
<name>A0A1I8HPA7_9PLAT</name>
<evidence type="ECO:0000313" key="1">
    <source>
        <dbReference type="Proteomes" id="UP000095280"/>
    </source>
</evidence>
<dbReference type="Proteomes" id="UP000095280">
    <property type="component" value="Unplaced"/>
</dbReference>
<sequence length="45" mass="5266">MRHSHFEVSQRLLSTTSPFRLDFRTAASALHSIFLEGHDQCTFRM</sequence>
<dbReference type="WBParaSite" id="maker-uti_cns_0007362-snap-gene-0.7-mRNA-1">
    <property type="protein sequence ID" value="maker-uti_cns_0007362-snap-gene-0.7-mRNA-1"/>
    <property type="gene ID" value="maker-uti_cns_0007362-snap-gene-0.7"/>
</dbReference>
<evidence type="ECO:0000313" key="2">
    <source>
        <dbReference type="WBParaSite" id="maker-uti_cns_0007362-snap-gene-0.7-mRNA-1"/>
    </source>
</evidence>
<proteinExistence type="predicted"/>
<dbReference type="AlphaFoldDB" id="A0A1I8HPA7"/>
<organism evidence="1 2">
    <name type="scientific">Macrostomum lignano</name>
    <dbReference type="NCBI Taxonomy" id="282301"/>
    <lineage>
        <taxon>Eukaryota</taxon>
        <taxon>Metazoa</taxon>
        <taxon>Spiralia</taxon>
        <taxon>Lophotrochozoa</taxon>
        <taxon>Platyhelminthes</taxon>
        <taxon>Rhabditophora</taxon>
        <taxon>Macrostomorpha</taxon>
        <taxon>Macrostomida</taxon>
        <taxon>Macrostomidae</taxon>
        <taxon>Macrostomum</taxon>
    </lineage>
</organism>
<keyword evidence="1" id="KW-1185">Reference proteome</keyword>
<protein>
    <submittedName>
        <fullName evidence="2">Uncharacterized protein</fullName>
    </submittedName>
</protein>
<reference evidence="2" key="1">
    <citation type="submission" date="2016-11" db="UniProtKB">
        <authorList>
            <consortium name="WormBaseParasite"/>
        </authorList>
    </citation>
    <scope>IDENTIFICATION</scope>
</reference>